<dbReference type="PRINTS" id="PR00455">
    <property type="entry name" value="HTHTETR"/>
</dbReference>
<sequence>MKQSVKERIIETALDLFQQKGYHGVTIDEIVEKAKTSKGGFYHNFKSKDSLLYEIHDIFISHVLAETKQVYESYDSPILRLYNMLVSFTHVFDVYNRHITVFYDESAYLQDEYKDTIYQKRKEYRKLIERVIDDGKESKHFRSEISTSITTMAIIGLVNWTYKWYKSEGPLSMEEITAYFNDIVLRGIVTEVGLNEAKELQLIRLGENN</sequence>
<reference evidence="4 5" key="1">
    <citation type="submission" date="2014-02" db="EMBL/GenBank/DDBJ databases">
        <title>Draft genome sequence of Lysinibacillus manganicus DSM 26584T.</title>
        <authorList>
            <person name="Zhang F."/>
            <person name="Wang G."/>
            <person name="Zhang L."/>
        </authorList>
    </citation>
    <scope>NUCLEOTIDE SEQUENCE [LARGE SCALE GENOMIC DNA]</scope>
    <source>
        <strain evidence="4 5">DSM 26584</strain>
    </source>
</reference>
<dbReference type="SUPFAM" id="SSF48498">
    <property type="entry name" value="Tetracyclin repressor-like, C-terminal domain"/>
    <property type="match status" value="1"/>
</dbReference>
<dbReference type="RefSeq" id="WP_036188956.1">
    <property type="nucleotide sequence ID" value="NZ_AVDA01000024.1"/>
</dbReference>
<dbReference type="PANTHER" id="PTHR43479">
    <property type="entry name" value="ACREF/ENVCD OPERON REPRESSOR-RELATED"/>
    <property type="match status" value="1"/>
</dbReference>
<dbReference type="SUPFAM" id="SSF46689">
    <property type="entry name" value="Homeodomain-like"/>
    <property type="match status" value="1"/>
</dbReference>
<comment type="caution">
    <text evidence="4">The sequence shown here is derived from an EMBL/GenBank/DDBJ whole genome shotgun (WGS) entry which is preliminary data.</text>
</comment>
<dbReference type="Gene3D" id="1.10.10.60">
    <property type="entry name" value="Homeodomain-like"/>
    <property type="match status" value="1"/>
</dbReference>
<organism evidence="4 5">
    <name type="scientific">Ureibacillus manganicus DSM 26584</name>
    <dbReference type="NCBI Taxonomy" id="1384049"/>
    <lineage>
        <taxon>Bacteria</taxon>
        <taxon>Bacillati</taxon>
        <taxon>Bacillota</taxon>
        <taxon>Bacilli</taxon>
        <taxon>Bacillales</taxon>
        <taxon>Caryophanaceae</taxon>
        <taxon>Ureibacillus</taxon>
    </lineage>
</organism>
<dbReference type="PROSITE" id="PS50977">
    <property type="entry name" value="HTH_TETR_2"/>
    <property type="match status" value="1"/>
</dbReference>
<dbReference type="OrthoDB" id="9814200at2"/>
<evidence type="ECO:0000256" key="1">
    <source>
        <dbReference type="ARBA" id="ARBA00023125"/>
    </source>
</evidence>
<evidence type="ECO:0000259" key="3">
    <source>
        <dbReference type="PROSITE" id="PS50977"/>
    </source>
</evidence>
<name>A0A0A3HWA5_9BACL</name>
<feature type="DNA-binding region" description="H-T-H motif" evidence="2">
    <location>
        <begin position="26"/>
        <end position="45"/>
    </location>
</feature>
<keyword evidence="1 2" id="KW-0238">DNA-binding</keyword>
<keyword evidence="5" id="KW-1185">Reference proteome</keyword>
<accession>A0A0A3HWA5</accession>
<dbReference type="InterPro" id="IPR009057">
    <property type="entry name" value="Homeodomain-like_sf"/>
</dbReference>
<dbReference type="eggNOG" id="COG1309">
    <property type="taxonomic scope" value="Bacteria"/>
</dbReference>
<feature type="domain" description="HTH tetR-type" evidence="3">
    <location>
        <begin position="3"/>
        <end position="63"/>
    </location>
</feature>
<dbReference type="Proteomes" id="UP000030416">
    <property type="component" value="Unassembled WGS sequence"/>
</dbReference>
<dbReference type="Pfam" id="PF00440">
    <property type="entry name" value="TetR_N"/>
    <property type="match status" value="1"/>
</dbReference>
<evidence type="ECO:0000313" key="5">
    <source>
        <dbReference type="Proteomes" id="UP000030416"/>
    </source>
</evidence>
<dbReference type="InterPro" id="IPR050624">
    <property type="entry name" value="HTH-type_Tx_Regulator"/>
</dbReference>
<dbReference type="AlphaFoldDB" id="A0A0A3HWA5"/>
<dbReference type="EMBL" id="JPVN01000024">
    <property type="protein sequence ID" value="KGR76714.1"/>
    <property type="molecule type" value="Genomic_DNA"/>
</dbReference>
<dbReference type="STRING" id="1384049.CD29_16335"/>
<evidence type="ECO:0000313" key="4">
    <source>
        <dbReference type="EMBL" id="KGR76714.1"/>
    </source>
</evidence>
<gene>
    <name evidence="4" type="ORF">CD29_16335</name>
</gene>
<dbReference type="Gene3D" id="1.10.357.10">
    <property type="entry name" value="Tetracycline Repressor, domain 2"/>
    <property type="match status" value="1"/>
</dbReference>
<dbReference type="InterPro" id="IPR036271">
    <property type="entry name" value="Tet_transcr_reg_TetR-rel_C_sf"/>
</dbReference>
<dbReference type="Pfam" id="PF17932">
    <property type="entry name" value="TetR_C_24"/>
    <property type="match status" value="1"/>
</dbReference>
<proteinExistence type="predicted"/>
<dbReference type="InterPro" id="IPR001647">
    <property type="entry name" value="HTH_TetR"/>
</dbReference>
<dbReference type="GO" id="GO:0003677">
    <property type="term" value="F:DNA binding"/>
    <property type="evidence" value="ECO:0007669"/>
    <property type="project" value="UniProtKB-UniRule"/>
</dbReference>
<dbReference type="PANTHER" id="PTHR43479:SF11">
    <property type="entry name" value="ACREF_ENVCD OPERON REPRESSOR-RELATED"/>
    <property type="match status" value="1"/>
</dbReference>
<protein>
    <submittedName>
        <fullName evidence="4">TetR family transcriptional regulator</fullName>
    </submittedName>
</protein>
<evidence type="ECO:0000256" key="2">
    <source>
        <dbReference type="PROSITE-ProRule" id="PRU00335"/>
    </source>
</evidence>
<dbReference type="InterPro" id="IPR041490">
    <property type="entry name" value="KstR2_TetR_C"/>
</dbReference>